<dbReference type="EMBL" id="JAEAOA010001440">
    <property type="protein sequence ID" value="KAK3576701.1"/>
    <property type="molecule type" value="Genomic_DNA"/>
</dbReference>
<dbReference type="Proteomes" id="UP001195483">
    <property type="component" value="Unassembled WGS sequence"/>
</dbReference>
<protein>
    <submittedName>
        <fullName evidence="1">Uncharacterized protein</fullName>
    </submittedName>
</protein>
<keyword evidence="2" id="KW-1185">Reference proteome</keyword>
<name>A0AAE0RNC2_9BIVA</name>
<accession>A0AAE0RNC2</accession>
<reference evidence="1" key="3">
    <citation type="submission" date="2023-05" db="EMBL/GenBank/DDBJ databases">
        <authorList>
            <person name="Smith C.H."/>
        </authorList>
    </citation>
    <scope>NUCLEOTIDE SEQUENCE</scope>
    <source>
        <strain evidence="1">CHS0354</strain>
        <tissue evidence="1">Mantle</tissue>
    </source>
</reference>
<dbReference type="AlphaFoldDB" id="A0AAE0RNC2"/>
<sequence>MGKTIDRKKSVHVMPELQKWKDLLARIKEVKVVGHMFGKLCVFVKEAETDERANEVPSNVRKCLVDYPGKILLEVFSDSLYAGADGIESPRKITMGDSFLSADGRRGTIGLFMNKHGSDSIDLYFVTSSHIVVKYEDVTTVGPIPIPLGIRAHSLPSDFKLLDISVIKIHPNMKSHCNPYFQDKNETRKCRILDMDSIQCIGVGEHVYKQTRYNFGIKHTNKTLT</sequence>
<reference evidence="1" key="2">
    <citation type="journal article" date="2021" name="Genome Biol. Evol.">
        <title>Developing a high-quality reference genome for a parasitic bivalve with doubly uniparental inheritance (Bivalvia: Unionida).</title>
        <authorList>
            <person name="Smith C.H."/>
        </authorList>
    </citation>
    <scope>NUCLEOTIDE SEQUENCE</scope>
    <source>
        <strain evidence="1">CHS0354</strain>
        <tissue evidence="1">Mantle</tissue>
    </source>
</reference>
<evidence type="ECO:0000313" key="1">
    <source>
        <dbReference type="EMBL" id="KAK3576701.1"/>
    </source>
</evidence>
<organism evidence="1 2">
    <name type="scientific">Potamilus streckersoni</name>
    <dbReference type="NCBI Taxonomy" id="2493646"/>
    <lineage>
        <taxon>Eukaryota</taxon>
        <taxon>Metazoa</taxon>
        <taxon>Spiralia</taxon>
        <taxon>Lophotrochozoa</taxon>
        <taxon>Mollusca</taxon>
        <taxon>Bivalvia</taxon>
        <taxon>Autobranchia</taxon>
        <taxon>Heteroconchia</taxon>
        <taxon>Palaeoheterodonta</taxon>
        <taxon>Unionida</taxon>
        <taxon>Unionoidea</taxon>
        <taxon>Unionidae</taxon>
        <taxon>Ambleminae</taxon>
        <taxon>Lampsilini</taxon>
        <taxon>Potamilus</taxon>
    </lineage>
</organism>
<reference evidence="1" key="1">
    <citation type="journal article" date="2021" name="Genome Biol. Evol.">
        <title>A High-Quality Reference Genome for a Parasitic Bivalve with Doubly Uniparental Inheritance (Bivalvia: Unionida).</title>
        <authorList>
            <person name="Smith C.H."/>
        </authorList>
    </citation>
    <scope>NUCLEOTIDE SEQUENCE</scope>
    <source>
        <strain evidence="1">CHS0354</strain>
    </source>
</reference>
<proteinExistence type="predicted"/>
<gene>
    <name evidence="1" type="ORF">CHS0354_024314</name>
</gene>
<evidence type="ECO:0000313" key="2">
    <source>
        <dbReference type="Proteomes" id="UP001195483"/>
    </source>
</evidence>
<comment type="caution">
    <text evidence="1">The sequence shown here is derived from an EMBL/GenBank/DDBJ whole genome shotgun (WGS) entry which is preliminary data.</text>
</comment>